<dbReference type="Gene3D" id="3.40.50.2020">
    <property type="match status" value="1"/>
</dbReference>
<dbReference type="KEGG" id="ela:UCREL1_774"/>
<evidence type="ECO:0000256" key="7">
    <source>
        <dbReference type="ARBA" id="ARBA00022676"/>
    </source>
</evidence>
<comment type="similarity">
    <text evidence="3">Belongs to the purine/pyrimidine phosphoribosyltransferase family. PyrE subfamily.</text>
</comment>
<comment type="function">
    <text evidence="1">Catalyzes the transfer of a ribosyl phosphate group from 5-phosphoribose 1-diphosphate to orotate, leading to the formation of orotidine monophosphate (OMP).</text>
</comment>
<comment type="pathway">
    <text evidence="2">Pyrimidine metabolism; UMP biosynthesis via de novo pathway; UMP from orotate: step 1/2.</text>
</comment>
<organism evidence="12 13">
    <name type="scientific">Eutypa lata (strain UCR-EL1)</name>
    <name type="common">Grapevine dieback disease fungus</name>
    <name type="synonym">Eutypa armeniacae</name>
    <dbReference type="NCBI Taxonomy" id="1287681"/>
    <lineage>
        <taxon>Eukaryota</taxon>
        <taxon>Fungi</taxon>
        <taxon>Dikarya</taxon>
        <taxon>Ascomycota</taxon>
        <taxon>Pezizomycotina</taxon>
        <taxon>Sordariomycetes</taxon>
        <taxon>Xylariomycetidae</taxon>
        <taxon>Xylariales</taxon>
        <taxon>Diatrypaceae</taxon>
        <taxon>Eutypa</taxon>
    </lineage>
</organism>
<dbReference type="AlphaFoldDB" id="M7T5M3"/>
<evidence type="ECO:0000256" key="2">
    <source>
        <dbReference type="ARBA" id="ARBA00004889"/>
    </source>
</evidence>
<feature type="domain" description="Phosphoribosyltransferase" evidence="11">
    <location>
        <begin position="80"/>
        <end position="184"/>
    </location>
</feature>
<dbReference type="PANTHER" id="PTHR46683:SF1">
    <property type="entry name" value="OROTATE PHOSPHORIBOSYLTRANSFERASE 1-RELATED"/>
    <property type="match status" value="1"/>
</dbReference>
<dbReference type="GO" id="GO:0006207">
    <property type="term" value="P:'de novo' pyrimidine nucleobase biosynthetic process"/>
    <property type="evidence" value="ECO:0007669"/>
    <property type="project" value="TreeGrafter"/>
</dbReference>
<dbReference type="UniPathway" id="UPA00070">
    <property type="reaction ID" value="UER00119"/>
</dbReference>
<dbReference type="GO" id="GO:0004588">
    <property type="term" value="F:orotate phosphoribosyltransferase activity"/>
    <property type="evidence" value="ECO:0007669"/>
    <property type="project" value="UniProtKB-EC"/>
</dbReference>
<comment type="subunit">
    <text evidence="4">Homodimer.</text>
</comment>
<dbReference type="GO" id="GO:0005737">
    <property type="term" value="C:cytoplasm"/>
    <property type="evidence" value="ECO:0007669"/>
    <property type="project" value="TreeGrafter"/>
</dbReference>
<protein>
    <recommendedName>
        <fullName evidence="6">Orotate phosphoribosyltransferase</fullName>
        <ecNumber evidence="5">2.4.2.10</ecNumber>
    </recommendedName>
</protein>
<dbReference type="OMA" id="SPFFMNA"/>
<accession>M7T5M3</accession>
<evidence type="ECO:0000256" key="10">
    <source>
        <dbReference type="ARBA" id="ARBA00049126"/>
    </source>
</evidence>
<sequence>MAQELPKYKTDFLHAALAGGALRFGTFELKSKRQSPYFFNAGSFFTGALHAAIVDAFASTIITSTSSSSTSTSTSAPSLEFDVIFGPAYKGIPLAASVLYALARREPERYAAVGYGFDRKEAKDHGEGGMLVGAPLKGKRVLVIDDVVSSGTAKRQAVEMIRAAGGTVAGIVVALDRQETLPKASDDGTSSSNSSSSGRTSAIGELRSEYGIPIVAIVQLADIITGMRGAISEDDIRRMEEYRSKYGASD</sequence>
<proteinExistence type="inferred from homology"/>
<evidence type="ECO:0000256" key="8">
    <source>
        <dbReference type="ARBA" id="ARBA00022679"/>
    </source>
</evidence>
<dbReference type="eggNOG" id="KOG1377">
    <property type="taxonomic scope" value="Eukaryota"/>
</dbReference>
<evidence type="ECO:0000256" key="5">
    <source>
        <dbReference type="ARBA" id="ARBA00011971"/>
    </source>
</evidence>
<evidence type="ECO:0000256" key="4">
    <source>
        <dbReference type="ARBA" id="ARBA00011738"/>
    </source>
</evidence>
<evidence type="ECO:0000313" key="13">
    <source>
        <dbReference type="Proteomes" id="UP000012174"/>
    </source>
</evidence>
<evidence type="ECO:0000259" key="11">
    <source>
        <dbReference type="Pfam" id="PF00156"/>
    </source>
</evidence>
<dbReference type="InterPro" id="IPR029057">
    <property type="entry name" value="PRTase-like"/>
</dbReference>
<keyword evidence="8 12" id="KW-0808">Transferase</keyword>
<evidence type="ECO:0000256" key="1">
    <source>
        <dbReference type="ARBA" id="ARBA00003769"/>
    </source>
</evidence>
<dbReference type="GO" id="GO:0046132">
    <property type="term" value="P:pyrimidine ribonucleoside biosynthetic process"/>
    <property type="evidence" value="ECO:0007669"/>
    <property type="project" value="TreeGrafter"/>
</dbReference>
<dbReference type="FunFam" id="3.40.50.2020:FF:000008">
    <property type="entry name" value="Orotate phosphoribosyltransferase"/>
    <property type="match status" value="1"/>
</dbReference>
<dbReference type="CDD" id="cd06223">
    <property type="entry name" value="PRTases_typeI"/>
    <property type="match status" value="1"/>
</dbReference>
<dbReference type="SUPFAM" id="SSF53271">
    <property type="entry name" value="PRTase-like"/>
    <property type="match status" value="1"/>
</dbReference>
<dbReference type="STRING" id="1287681.M7T5M3"/>
<dbReference type="InterPro" id="IPR023031">
    <property type="entry name" value="OPRT"/>
</dbReference>
<keyword evidence="9" id="KW-0665">Pyrimidine biosynthesis</keyword>
<evidence type="ECO:0000256" key="6">
    <source>
        <dbReference type="ARBA" id="ARBA00014769"/>
    </source>
</evidence>
<keyword evidence="7 12" id="KW-0328">Glycosyltransferase</keyword>
<dbReference type="EC" id="2.4.2.10" evidence="5"/>
<dbReference type="Proteomes" id="UP000012174">
    <property type="component" value="Unassembled WGS sequence"/>
</dbReference>
<reference evidence="13" key="1">
    <citation type="journal article" date="2013" name="Genome Announc.">
        <title>Draft genome sequence of the grapevine dieback fungus Eutypa lata UCR-EL1.</title>
        <authorList>
            <person name="Blanco-Ulate B."/>
            <person name="Rolshausen P.E."/>
            <person name="Cantu D."/>
        </authorList>
    </citation>
    <scope>NUCLEOTIDE SEQUENCE [LARGE SCALE GENOMIC DNA]</scope>
    <source>
        <strain evidence="13">UCR-EL1</strain>
    </source>
</reference>
<evidence type="ECO:0000313" key="12">
    <source>
        <dbReference type="EMBL" id="EMR72178.1"/>
    </source>
</evidence>
<comment type="catalytic activity">
    <reaction evidence="10">
        <text>orotidine 5'-phosphate + diphosphate = orotate + 5-phospho-alpha-D-ribose 1-diphosphate</text>
        <dbReference type="Rhea" id="RHEA:10380"/>
        <dbReference type="ChEBI" id="CHEBI:30839"/>
        <dbReference type="ChEBI" id="CHEBI:33019"/>
        <dbReference type="ChEBI" id="CHEBI:57538"/>
        <dbReference type="ChEBI" id="CHEBI:58017"/>
        <dbReference type="EC" id="2.4.2.10"/>
    </reaction>
</comment>
<evidence type="ECO:0000256" key="3">
    <source>
        <dbReference type="ARBA" id="ARBA00006340"/>
    </source>
</evidence>
<dbReference type="OrthoDB" id="5553476at2759"/>
<dbReference type="InterPro" id="IPR004467">
    <property type="entry name" value="Or_phspho_trans_dom"/>
</dbReference>
<dbReference type="InterPro" id="IPR000836">
    <property type="entry name" value="PRTase_dom"/>
</dbReference>
<dbReference type="HAMAP" id="MF_01208">
    <property type="entry name" value="PyrE"/>
    <property type="match status" value="1"/>
</dbReference>
<dbReference type="EMBL" id="KB705505">
    <property type="protein sequence ID" value="EMR72178.1"/>
    <property type="molecule type" value="Genomic_DNA"/>
</dbReference>
<gene>
    <name evidence="12" type="ORF">UCREL1_774</name>
</gene>
<keyword evidence="13" id="KW-1185">Reference proteome</keyword>
<dbReference type="HOGENOM" id="CLU_074878_0_0_1"/>
<dbReference type="PANTHER" id="PTHR46683">
    <property type="entry name" value="OROTATE PHOSPHORIBOSYLTRANSFERASE 1-RELATED"/>
    <property type="match status" value="1"/>
</dbReference>
<evidence type="ECO:0000256" key="9">
    <source>
        <dbReference type="ARBA" id="ARBA00022975"/>
    </source>
</evidence>
<dbReference type="NCBIfam" id="TIGR00336">
    <property type="entry name" value="pyrE"/>
    <property type="match status" value="1"/>
</dbReference>
<dbReference type="GO" id="GO:0044205">
    <property type="term" value="P:'de novo' UMP biosynthetic process"/>
    <property type="evidence" value="ECO:0007669"/>
    <property type="project" value="UniProtKB-UniPathway"/>
</dbReference>
<name>M7T5M3_EUTLA</name>
<dbReference type="Pfam" id="PF00156">
    <property type="entry name" value="Pribosyltran"/>
    <property type="match status" value="1"/>
</dbReference>